<protein>
    <submittedName>
        <fullName evidence="2">Sugar phosphate isomerase/epimerase</fullName>
    </submittedName>
</protein>
<dbReference type="SUPFAM" id="SSF51658">
    <property type="entry name" value="Xylose isomerase-like"/>
    <property type="match status" value="1"/>
</dbReference>
<dbReference type="GO" id="GO:0016853">
    <property type="term" value="F:isomerase activity"/>
    <property type="evidence" value="ECO:0007669"/>
    <property type="project" value="UniProtKB-KW"/>
</dbReference>
<feature type="domain" description="Xylose isomerase-like TIM barrel" evidence="1">
    <location>
        <begin position="21"/>
        <end position="254"/>
    </location>
</feature>
<evidence type="ECO:0000259" key="1">
    <source>
        <dbReference type="Pfam" id="PF01261"/>
    </source>
</evidence>
<dbReference type="Gene3D" id="3.20.20.150">
    <property type="entry name" value="Divalent-metal-dependent TIM barrel enzymes"/>
    <property type="match status" value="1"/>
</dbReference>
<dbReference type="InterPro" id="IPR036237">
    <property type="entry name" value="Xyl_isomerase-like_sf"/>
</dbReference>
<evidence type="ECO:0000313" key="2">
    <source>
        <dbReference type="EMBL" id="UOO87901.1"/>
    </source>
</evidence>
<dbReference type="EMBL" id="CP091511">
    <property type="protein sequence ID" value="UOO87901.1"/>
    <property type="molecule type" value="Genomic_DNA"/>
</dbReference>
<dbReference type="PANTHER" id="PTHR12110">
    <property type="entry name" value="HYDROXYPYRUVATE ISOMERASE"/>
    <property type="match status" value="1"/>
</dbReference>
<dbReference type="InterPro" id="IPR050312">
    <property type="entry name" value="IolE/XylAMocC-like"/>
</dbReference>
<dbReference type="PANTHER" id="PTHR12110:SF48">
    <property type="entry name" value="BLL3656 PROTEIN"/>
    <property type="match status" value="1"/>
</dbReference>
<dbReference type="Proteomes" id="UP000832011">
    <property type="component" value="Chromosome"/>
</dbReference>
<dbReference type="Pfam" id="PF01261">
    <property type="entry name" value="AP_endonuc_2"/>
    <property type="match status" value="1"/>
</dbReference>
<sequence length="275" mass="29435">MSRSYSLSFLTVAEASPVEAVEIAAACGYDYVGLRILPAAASGEAAYPLLHDEALLREVQAALRDTGVKVADVEIVRLKDSYSNDGFKPFVERAAALGAAHVLVAGDDTDAARLQDSYAEFCQLASEFNLTADLEFMPWTAVKNLRQARAIVEHSGASNAGVLLDSLHFARSDSTLAEIAALPSDMIHYIQLCDAYTKYDPSDEGLIVVARGARLLPGSGELDLLSFAQLIDEGKPIGLEIPNTELAQHFKPQQRAQMAIDQAKKLLATAAVGGE</sequence>
<dbReference type="RefSeq" id="WP_058356659.1">
    <property type="nucleotide sequence ID" value="NZ_CABKVG010000009.1"/>
</dbReference>
<gene>
    <name evidence="2" type="ORF">LVJ82_10395</name>
</gene>
<evidence type="ECO:0000313" key="3">
    <source>
        <dbReference type="Proteomes" id="UP000832011"/>
    </source>
</evidence>
<name>A0ABY4DWL5_9NEIS</name>
<accession>A0ABY4DWL5</accession>
<organism evidence="2 3">
    <name type="scientific">Vitreoscilla massiliensis</name>
    <dbReference type="NCBI Taxonomy" id="1689272"/>
    <lineage>
        <taxon>Bacteria</taxon>
        <taxon>Pseudomonadati</taxon>
        <taxon>Pseudomonadota</taxon>
        <taxon>Betaproteobacteria</taxon>
        <taxon>Neisseriales</taxon>
        <taxon>Neisseriaceae</taxon>
        <taxon>Vitreoscilla</taxon>
    </lineage>
</organism>
<proteinExistence type="predicted"/>
<keyword evidence="3" id="KW-1185">Reference proteome</keyword>
<dbReference type="InterPro" id="IPR013022">
    <property type="entry name" value="Xyl_isomerase-like_TIM-brl"/>
</dbReference>
<reference evidence="2 3" key="1">
    <citation type="journal article" date="2022" name="Res Sq">
        <title>Evolution of multicellular longitudinally dividing oral cavity symbionts (Neisseriaceae).</title>
        <authorList>
            <person name="Nyongesa S."/>
            <person name="Weber P."/>
            <person name="Bernet E."/>
            <person name="Pullido F."/>
            <person name="Nieckarz M."/>
            <person name="Delaby M."/>
            <person name="Nieves C."/>
            <person name="Viehboeck T."/>
            <person name="Krause N."/>
            <person name="Rivera-Millot A."/>
            <person name="Nakamura A."/>
            <person name="Vischer N."/>
            <person name="VanNieuwenhze M."/>
            <person name="Brun Y."/>
            <person name="Cava F."/>
            <person name="Bulgheresi S."/>
            <person name="Veyrier F."/>
        </authorList>
    </citation>
    <scope>NUCLEOTIDE SEQUENCE [LARGE SCALE GENOMIC DNA]</scope>
    <source>
        <strain evidence="2 3">SN4</strain>
    </source>
</reference>
<keyword evidence="2" id="KW-0413">Isomerase</keyword>